<organism evidence="1">
    <name type="scientific">Opuntia streptacantha</name>
    <name type="common">Prickly pear cactus</name>
    <name type="synonym">Opuntia cardona</name>
    <dbReference type="NCBI Taxonomy" id="393608"/>
    <lineage>
        <taxon>Eukaryota</taxon>
        <taxon>Viridiplantae</taxon>
        <taxon>Streptophyta</taxon>
        <taxon>Embryophyta</taxon>
        <taxon>Tracheophyta</taxon>
        <taxon>Spermatophyta</taxon>
        <taxon>Magnoliopsida</taxon>
        <taxon>eudicotyledons</taxon>
        <taxon>Gunneridae</taxon>
        <taxon>Pentapetalae</taxon>
        <taxon>Caryophyllales</taxon>
        <taxon>Cactineae</taxon>
        <taxon>Cactaceae</taxon>
        <taxon>Opuntioideae</taxon>
        <taxon>Opuntia</taxon>
    </lineage>
</organism>
<accession>A0A7C9FBZ9</accession>
<reference evidence="1" key="1">
    <citation type="journal article" date="2013" name="J. Plant Res.">
        <title>Effect of fungi and light on seed germination of three Opuntia species from semiarid lands of central Mexico.</title>
        <authorList>
            <person name="Delgado-Sanchez P."/>
            <person name="Jimenez-Bremont J.F."/>
            <person name="Guerrero-Gonzalez Mde L."/>
            <person name="Flores J."/>
        </authorList>
    </citation>
    <scope>NUCLEOTIDE SEQUENCE</scope>
    <source>
        <tissue evidence="1">Cladode</tissue>
    </source>
</reference>
<evidence type="ECO:0000313" key="1">
    <source>
        <dbReference type="EMBL" id="MBA4674224.1"/>
    </source>
</evidence>
<proteinExistence type="predicted"/>
<reference evidence="1" key="2">
    <citation type="submission" date="2020-07" db="EMBL/GenBank/DDBJ databases">
        <authorList>
            <person name="Vera ALvarez R."/>
            <person name="Arias-Moreno D.M."/>
            <person name="Jimenez-Jacinto V."/>
            <person name="Jimenez-Bremont J.F."/>
            <person name="Swaminathan K."/>
            <person name="Moose S.P."/>
            <person name="Guerrero-Gonzalez M.L."/>
            <person name="Marino-Ramirez L."/>
            <person name="Landsman D."/>
            <person name="Rodriguez-Kessler M."/>
            <person name="Delgado-Sanchez P."/>
        </authorList>
    </citation>
    <scope>NUCLEOTIDE SEQUENCE</scope>
    <source>
        <tissue evidence="1">Cladode</tissue>
    </source>
</reference>
<dbReference type="EMBL" id="GISG01261946">
    <property type="protein sequence ID" value="MBA4674224.1"/>
    <property type="molecule type" value="Transcribed_RNA"/>
</dbReference>
<protein>
    <submittedName>
        <fullName evidence="1">Uncharacterized protein</fullName>
    </submittedName>
</protein>
<name>A0A7C9FBZ9_OPUST</name>
<sequence>MCLRTANPKPIPRKVAMDMPKMPARIPLTSKVFHPLAVAIPQAVVGPPMLALEAKSSSFSSKPNNFPNPRMTAKWTVACNNANKKILGAVFMTFQMLPLAPITAKKTCIKTRDIGSAKGARKLNTLGKRVARATDIAVAIGSMAPWTPNNLVK</sequence>
<dbReference type="AlphaFoldDB" id="A0A7C9FBZ9"/>